<proteinExistence type="predicted"/>
<evidence type="ECO:0000313" key="3">
    <source>
        <dbReference type="Proteomes" id="UP001364617"/>
    </source>
</evidence>
<sequence>METHNVVSKTVRNGKPVNTKAMETPAQQSVKRQKNSPGKKSFYQPMKPTASHFLQEKWDKKDYERHKEKV</sequence>
<dbReference type="EMBL" id="JAYKXH010000018">
    <property type="protein sequence ID" value="KAK7137409.1"/>
    <property type="molecule type" value="Genomic_DNA"/>
</dbReference>
<dbReference type="Proteomes" id="UP001364617">
    <property type="component" value="Unassembled WGS sequence"/>
</dbReference>
<keyword evidence="3" id="KW-1185">Reference proteome</keyword>
<organism evidence="2 3">
    <name type="scientific">Phoxinus phoxinus</name>
    <name type="common">Eurasian minnow</name>
    <dbReference type="NCBI Taxonomy" id="58324"/>
    <lineage>
        <taxon>Eukaryota</taxon>
        <taxon>Metazoa</taxon>
        <taxon>Chordata</taxon>
        <taxon>Craniata</taxon>
        <taxon>Vertebrata</taxon>
        <taxon>Euteleostomi</taxon>
        <taxon>Actinopterygii</taxon>
        <taxon>Neopterygii</taxon>
        <taxon>Teleostei</taxon>
        <taxon>Ostariophysi</taxon>
        <taxon>Cypriniformes</taxon>
        <taxon>Leuciscidae</taxon>
        <taxon>Phoxininae</taxon>
        <taxon>Phoxinus</taxon>
    </lineage>
</organism>
<reference evidence="2 3" key="1">
    <citation type="submission" date="2024-02" db="EMBL/GenBank/DDBJ databases">
        <title>Chromosome-level genome assembly of the Eurasian Minnow (Phoxinus phoxinus).</title>
        <authorList>
            <person name="Oriowo T.O."/>
            <person name="Martin S."/>
            <person name="Stange M."/>
            <person name="Chrysostomakis Y."/>
            <person name="Brown T."/>
            <person name="Winkler S."/>
            <person name="Kukowka S."/>
            <person name="Myers E.W."/>
            <person name="Bohne A."/>
        </authorList>
    </citation>
    <scope>NUCLEOTIDE SEQUENCE [LARGE SCALE GENOMIC DNA]</scope>
    <source>
        <strain evidence="2">ZFMK-TIS-60720</strain>
        <tissue evidence="2">Whole Organism</tissue>
    </source>
</reference>
<accession>A0AAN9CNW6</accession>
<name>A0AAN9CNW6_9TELE</name>
<feature type="compositionally biased region" description="Polar residues" evidence="1">
    <location>
        <begin position="25"/>
        <end position="38"/>
    </location>
</feature>
<feature type="region of interest" description="Disordered" evidence="1">
    <location>
        <begin position="1"/>
        <end position="51"/>
    </location>
</feature>
<protein>
    <submittedName>
        <fullName evidence="2">Uncharacterized protein</fullName>
    </submittedName>
</protein>
<gene>
    <name evidence="2" type="ORF">R3I93_017480</name>
</gene>
<dbReference type="AlphaFoldDB" id="A0AAN9CNW6"/>
<evidence type="ECO:0000256" key="1">
    <source>
        <dbReference type="SAM" id="MobiDB-lite"/>
    </source>
</evidence>
<feature type="compositionally biased region" description="Polar residues" evidence="1">
    <location>
        <begin position="1"/>
        <end position="11"/>
    </location>
</feature>
<evidence type="ECO:0000313" key="2">
    <source>
        <dbReference type="EMBL" id="KAK7137409.1"/>
    </source>
</evidence>
<comment type="caution">
    <text evidence="2">The sequence shown here is derived from an EMBL/GenBank/DDBJ whole genome shotgun (WGS) entry which is preliminary data.</text>
</comment>